<evidence type="ECO:0000313" key="4">
    <source>
        <dbReference type="Proteomes" id="UP000248614"/>
    </source>
</evidence>
<accession>A0A2W4Z5W3</accession>
<evidence type="ECO:0000313" key="3">
    <source>
        <dbReference type="EMBL" id="PZO75179.1"/>
    </source>
</evidence>
<evidence type="ECO:0000259" key="2">
    <source>
        <dbReference type="Pfam" id="PF04480"/>
    </source>
</evidence>
<organism evidence="3 4">
    <name type="scientific">Sphingomonas hengshuiensis</name>
    <dbReference type="NCBI Taxonomy" id="1609977"/>
    <lineage>
        <taxon>Bacteria</taxon>
        <taxon>Pseudomonadati</taxon>
        <taxon>Pseudomonadota</taxon>
        <taxon>Alphaproteobacteria</taxon>
        <taxon>Sphingomonadales</taxon>
        <taxon>Sphingomonadaceae</taxon>
        <taxon>Sphingomonas</taxon>
    </lineage>
</organism>
<gene>
    <name evidence="3" type="ORF">DI632_12085</name>
</gene>
<name>A0A2W4Z5W3_9SPHN</name>
<dbReference type="Proteomes" id="UP000248614">
    <property type="component" value="Unassembled WGS sequence"/>
</dbReference>
<dbReference type="PANTHER" id="PTHR38590:SF1">
    <property type="entry name" value="BLL0828 PROTEIN"/>
    <property type="match status" value="1"/>
</dbReference>
<proteinExistence type="predicted"/>
<dbReference type="SUPFAM" id="SSF52980">
    <property type="entry name" value="Restriction endonuclease-like"/>
    <property type="match status" value="1"/>
</dbReference>
<dbReference type="Pfam" id="PF04480">
    <property type="entry name" value="DUF559"/>
    <property type="match status" value="1"/>
</dbReference>
<dbReference type="AlphaFoldDB" id="A0A2W4Z5W3"/>
<sequence>MSLPEVLLWQRLRAEPHGMKFRRQHPVLTYVLDFYCARARLVVEIDGEAHDRGDRPARDVARDAALTAHGLIVLRIPAREVLADADAAAAAIVETALPLHPRLRRRSPSPSMLGEDLNVLERTE</sequence>
<dbReference type="InterPro" id="IPR007569">
    <property type="entry name" value="DUF559"/>
</dbReference>
<dbReference type="InterPro" id="IPR047216">
    <property type="entry name" value="Endonuclease_DUF559_bact"/>
</dbReference>
<dbReference type="InterPro" id="IPR011335">
    <property type="entry name" value="Restrct_endonuc-II-like"/>
</dbReference>
<dbReference type="EMBL" id="QFNF01000034">
    <property type="protein sequence ID" value="PZO75179.1"/>
    <property type="molecule type" value="Genomic_DNA"/>
</dbReference>
<protein>
    <recommendedName>
        <fullName evidence="2">DUF559 domain-containing protein</fullName>
    </recommendedName>
</protein>
<evidence type="ECO:0000256" key="1">
    <source>
        <dbReference type="SAM" id="MobiDB-lite"/>
    </source>
</evidence>
<reference evidence="3 4" key="1">
    <citation type="submission" date="2017-08" db="EMBL/GenBank/DDBJ databases">
        <title>Infants hospitalized years apart are colonized by the same room-sourced microbial strains.</title>
        <authorList>
            <person name="Brooks B."/>
            <person name="Olm M.R."/>
            <person name="Firek B.A."/>
            <person name="Baker R."/>
            <person name="Thomas B.C."/>
            <person name="Morowitz M.J."/>
            <person name="Banfield J.F."/>
        </authorList>
    </citation>
    <scope>NUCLEOTIDE SEQUENCE [LARGE SCALE GENOMIC DNA]</scope>
    <source>
        <strain evidence="3">S2_018_000_R3_110</strain>
    </source>
</reference>
<feature type="region of interest" description="Disordered" evidence="1">
    <location>
        <begin position="102"/>
        <end position="124"/>
    </location>
</feature>
<feature type="domain" description="DUF559" evidence="2">
    <location>
        <begin position="3"/>
        <end position="94"/>
    </location>
</feature>
<dbReference type="CDD" id="cd01038">
    <property type="entry name" value="Endonuclease_DUF559"/>
    <property type="match status" value="1"/>
</dbReference>
<dbReference type="Gene3D" id="3.40.960.10">
    <property type="entry name" value="VSR Endonuclease"/>
    <property type="match status" value="1"/>
</dbReference>
<dbReference type="PANTHER" id="PTHR38590">
    <property type="entry name" value="BLL0828 PROTEIN"/>
    <property type="match status" value="1"/>
</dbReference>
<comment type="caution">
    <text evidence="3">The sequence shown here is derived from an EMBL/GenBank/DDBJ whole genome shotgun (WGS) entry which is preliminary data.</text>
</comment>